<evidence type="ECO:0000259" key="12">
    <source>
        <dbReference type="Pfam" id="PF03372"/>
    </source>
</evidence>
<feature type="domain" description="Endonuclease/exonuclease/phosphatase" evidence="12">
    <location>
        <begin position="69"/>
        <end position="246"/>
    </location>
</feature>
<dbReference type="GO" id="GO:0004519">
    <property type="term" value="F:endonuclease activity"/>
    <property type="evidence" value="ECO:0007669"/>
    <property type="project" value="UniProtKB-KW"/>
</dbReference>
<dbReference type="GO" id="GO:0005737">
    <property type="term" value="C:cytoplasm"/>
    <property type="evidence" value="ECO:0007669"/>
    <property type="project" value="TreeGrafter"/>
</dbReference>
<feature type="region of interest" description="Disordered" evidence="11">
    <location>
        <begin position="1"/>
        <end position="20"/>
    </location>
</feature>
<comment type="subcellular location">
    <subcellularLocation>
        <location evidence="3">Nucleus</location>
        <location evidence="3">PML body</location>
    </subcellularLocation>
</comment>
<comment type="cofactor">
    <cofactor evidence="2">
        <name>Mg(2+)</name>
        <dbReference type="ChEBI" id="CHEBI:18420"/>
    </cofactor>
</comment>
<evidence type="ECO:0000256" key="3">
    <source>
        <dbReference type="ARBA" id="ARBA00004322"/>
    </source>
</evidence>
<protein>
    <submittedName>
        <fullName evidence="13">Endonuclease/exonuclease/phosphatase family protein</fullName>
    </submittedName>
</protein>
<dbReference type="Gene3D" id="3.60.10.10">
    <property type="entry name" value="Endonuclease/exonuclease/phosphatase"/>
    <property type="match status" value="1"/>
</dbReference>
<dbReference type="GO" id="GO:0070260">
    <property type="term" value="F:5'-tyrosyl-DNA phosphodiesterase activity"/>
    <property type="evidence" value="ECO:0007669"/>
    <property type="project" value="TreeGrafter"/>
</dbReference>
<keyword evidence="4" id="KW-0540">Nuclease</keyword>
<evidence type="ECO:0000256" key="4">
    <source>
        <dbReference type="ARBA" id="ARBA00022722"/>
    </source>
</evidence>
<dbReference type="Pfam" id="PF03372">
    <property type="entry name" value="Exo_endo_phos"/>
    <property type="match status" value="1"/>
</dbReference>
<keyword evidence="10" id="KW-0539">Nucleus</keyword>
<proteinExistence type="predicted"/>
<dbReference type="GO" id="GO:0046872">
    <property type="term" value="F:metal ion binding"/>
    <property type="evidence" value="ECO:0007669"/>
    <property type="project" value="UniProtKB-KW"/>
</dbReference>
<dbReference type="PANTHER" id="PTHR15822:SF4">
    <property type="entry name" value="TYROSYL-DNA PHOSPHODIESTERASE 2"/>
    <property type="match status" value="1"/>
</dbReference>
<evidence type="ECO:0000256" key="7">
    <source>
        <dbReference type="ARBA" id="ARBA00022801"/>
    </source>
</evidence>
<keyword evidence="5" id="KW-0479">Metal-binding</keyword>
<dbReference type="EMBL" id="KZ825103">
    <property type="protein sequence ID" value="PYI24214.1"/>
    <property type="molecule type" value="Genomic_DNA"/>
</dbReference>
<dbReference type="GO" id="GO:0006302">
    <property type="term" value="P:double-strand break repair"/>
    <property type="evidence" value="ECO:0007669"/>
    <property type="project" value="TreeGrafter"/>
</dbReference>
<organism evidence="13 14">
    <name type="scientific">Aspergillus violaceofuscus (strain CBS 115571)</name>
    <dbReference type="NCBI Taxonomy" id="1450538"/>
    <lineage>
        <taxon>Eukaryota</taxon>
        <taxon>Fungi</taxon>
        <taxon>Dikarya</taxon>
        <taxon>Ascomycota</taxon>
        <taxon>Pezizomycotina</taxon>
        <taxon>Eurotiomycetes</taxon>
        <taxon>Eurotiomycetidae</taxon>
        <taxon>Eurotiales</taxon>
        <taxon>Aspergillaceae</taxon>
        <taxon>Aspergillus</taxon>
    </lineage>
</organism>
<dbReference type="GO" id="GO:0004527">
    <property type="term" value="F:exonuclease activity"/>
    <property type="evidence" value="ECO:0007669"/>
    <property type="project" value="UniProtKB-KW"/>
</dbReference>
<evidence type="ECO:0000313" key="13">
    <source>
        <dbReference type="EMBL" id="PYI24214.1"/>
    </source>
</evidence>
<evidence type="ECO:0000256" key="1">
    <source>
        <dbReference type="ARBA" id="ARBA00001936"/>
    </source>
</evidence>
<keyword evidence="7" id="KW-0378">Hydrolase</keyword>
<reference evidence="13 14" key="1">
    <citation type="submission" date="2018-02" db="EMBL/GenBank/DDBJ databases">
        <title>The genomes of Aspergillus section Nigri reveals drivers in fungal speciation.</title>
        <authorList>
            <consortium name="DOE Joint Genome Institute"/>
            <person name="Vesth T.C."/>
            <person name="Nybo J."/>
            <person name="Theobald S."/>
            <person name="Brandl J."/>
            <person name="Frisvad J.C."/>
            <person name="Nielsen K.F."/>
            <person name="Lyhne E.K."/>
            <person name="Kogle M.E."/>
            <person name="Kuo A."/>
            <person name="Riley R."/>
            <person name="Clum A."/>
            <person name="Nolan M."/>
            <person name="Lipzen A."/>
            <person name="Salamov A."/>
            <person name="Henrissat B."/>
            <person name="Wiebenga A."/>
            <person name="De vries R.P."/>
            <person name="Grigoriev I.V."/>
            <person name="Mortensen U.H."/>
            <person name="Andersen M.R."/>
            <person name="Baker S.E."/>
        </authorList>
    </citation>
    <scope>NUCLEOTIDE SEQUENCE [LARGE SCALE GENOMIC DNA]</scope>
    <source>
        <strain evidence="13 14">CBS 115571</strain>
    </source>
</reference>
<dbReference type="PANTHER" id="PTHR15822">
    <property type="entry name" value="TRAF AND TNF RECEPTOR-ASSOCIATED PROTEIN"/>
    <property type="match status" value="1"/>
</dbReference>
<name>A0A2V5HQ19_ASPV1</name>
<evidence type="ECO:0000313" key="14">
    <source>
        <dbReference type="Proteomes" id="UP000249829"/>
    </source>
</evidence>
<sequence>MDPNTRTQTNTLSWTREAPLPHREDLHPRFQSWYQFDPAQKWIPTHTDADSSDHGEPTRGGDASNLVLLTWNIDAGSAQAQERATDIITYLTQLDPPVDIVFLQEVSRPALQQILEDERIRGSWFSSDCDDLSWNDRPFMTVTLLSRARFAAPSNPETHSLVAGPIWRVRFPSYFGRDALCCDIFVPSHRTDQASSATRIRLVNVHLDSLPIKPSHRPRQISMVASLLRTAGRGLVAGDFNPVLDEDDELLEFNGLTDVWTSLRLKEPGYTWGVDGQQPYPPNRLDRVGALGLKASAIQVLEPRRVGDLDTSSSTQVKTAEEVPFWSDHHGLLCSFGLAED</sequence>
<keyword evidence="8" id="KW-0460">Magnesium</keyword>
<evidence type="ECO:0000256" key="10">
    <source>
        <dbReference type="ARBA" id="ARBA00023242"/>
    </source>
</evidence>
<dbReference type="InterPro" id="IPR051547">
    <property type="entry name" value="TDP2-like"/>
</dbReference>
<dbReference type="InterPro" id="IPR005135">
    <property type="entry name" value="Endo/exonuclease/phosphatase"/>
</dbReference>
<keyword evidence="9" id="KW-0234">DNA repair</keyword>
<keyword evidence="6" id="KW-0227">DNA damage</keyword>
<evidence type="ECO:0000256" key="9">
    <source>
        <dbReference type="ARBA" id="ARBA00023204"/>
    </source>
</evidence>
<evidence type="ECO:0000256" key="11">
    <source>
        <dbReference type="SAM" id="MobiDB-lite"/>
    </source>
</evidence>
<keyword evidence="13" id="KW-0269">Exonuclease</keyword>
<evidence type="ECO:0000256" key="2">
    <source>
        <dbReference type="ARBA" id="ARBA00001946"/>
    </source>
</evidence>
<dbReference type="AlphaFoldDB" id="A0A2V5HQ19"/>
<dbReference type="SUPFAM" id="SSF56219">
    <property type="entry name" value="DNase I-like"/>
    <property type="match status" value="1"/>
</dbReference>
<feature type="compositionally biased region" description="Polar residues" evidence="11">
    <location>
        <begin position="1"/>
        <end position="14"/>
    </location>
</feature>
<dbReference type="Proteomes" id="UP000249829">
    <property type="component" value="Unassembled WGS sequence"/>
</dbReference>
<dbReference type="OMA" id="KFQSWHH"/>
<keyword evidence="14" id="KW-1185">Reference proteome</keyword>
<evidence type="ECO:0000256" key="6">
    <source>
        <dbReference type="ARBA" id="ARBA00022763"/>
    </source>
</evidence>
<accession>A0A2V5HQ19</accession>
<dbReference type="GO" id="GO:0003697">
    <property type="term" value="F:single-stranded DNA binding"/>
    <property type="evidence" value="ECO:0007669"/>
    <property type="project" value="TreeGrafter"/>
</dbReference>
<evidence type="ECO:0000256" key="8">
    <source>
        <dbReference type="ARBA" id="ARBA00022842"/>
    </source>
</evidence>
<keyword evidence="13" id="KW-0255">Endonuclease</keyword>
<dbReference type="STRING" id="1450538.A0A2V5HQ19"/>
<dbReference type="CDD" id="cd09080">
    <property type="entry name" value="TDP2"/>
    <property type="match status" value="1"/>
</dbReference>
<evidence type="ECO:0000256" key="5">
    <source>
        <dbReference type="ARBA" id="ARBA00022723"/>
    </source>
</evidence>
<comment type="cofactor">
    <cofactor evidence="1">
        <name>Mn(2+)</name>
        <dbReference type="ChEBI" id="CHEBI:29035"/>
    </cofactor>
</comment>
<dbReference type="InterPro" id="IPR036691">
    <property type="entry name" value="Endo/exonu/phosph_ase_sf"/>
</dbReference>
<gene>
    <name evidence="13" type="ORF">BO99DRAFT_129745</name>
</gene>